<dbReference type="RefSeq" id="WP_053433043.1">
    <property type="nucleotide sequence ID" value="NZ_LGUF01000007.1"/>
</dbReference>
<dbReference type="Proteomes" id="UP000037109">
    <property type="component" value="Unassembled WGS sequence"/>
</dbReference>
<feature type="compositionally biased region" description="Basic and acidic residues" evidence="2">
    <location>
        <begin position="405"/>
        <end position="447"/>
    </location>
</feature>
<comment type="caution">
    <text evidence="4">The sequence shown here is derived from an EMBL/GenBank/DDBJ whole genome shotgun (WGS) entry which is preliminary data.</text>
</comment>
<evidence type="ECO:0000256" key="3">
    <source>
        <dbReference type="SAM" id="Phobius"/>
    </source>
</evidence>
<dbReference type="OrthoDB" id="4975281at2"/>
<gene>
    <name evidence="4" type="ORF">AF332_01500</name>
</gene>
<dbReference type="AlphaFoldDB" id="A0A0M0G7B0"/>
<sequence length="447" mass="51689">MSEKSQTYLEEQLEAVVETDHQSLTILFQREKIKADAAAELELLKAMDSAIKRDVHLTEDELRLVLQIPSNYLTFSKLKMKDQRSRWIFSSQLLKLVKNHPYSRLHLIICPENIVADESLSPHLLHYGVKESLPPYEANQEKLWMELKAAIAAAVDGKHSFRDYLRLHETIELSPAAASVIKARDENELSEVIRTNIEMLEKKDKEYVKVPQKKWKATRYSALGLLIALLPFLAFSLYSLIFTQPKQAAFINSQEHFLKSQYSEVVSELSNYDIDQMPRVVQYELAQSYIINEALTEDQKENVQNTITLQTDPLYYHYWIHIGRGDAKEALDISRDLEDRDLILFALLKYREVVKADDSLESDEKQQKIDEIQAEIDEYIEEQKAQEEEEKRLQEEQSNNEDNEQAVKEESEQKAAEKQKPADSKAAETSAEKPAEKKEESAETKPN</sequence>
<dbReference type="Gene3D" id="1.25.40.680">
    <property type="entry name" value="Type VII secretion system EssB, C-terminal-like domain"/>
    <property type="match status" value="1"/>
</dbReference>
<feature type="transmembrane region" description="Helical" evidence="3">
    <location>
        <begin position="222"/>
        <end position="242"/>
    </location>
</feature>
<evidence type="ECO:0000313" key="5">
    <source>
        <dbReference type="Proteomes" id="UP000037109"/>
    </source>
</evidence>
<dbReference type="PATRIC" id="fig|1459.3.peg.332"/>
<proteinExistence type="inferred from homology"/>
<dbReference type="Gene3D" id="1.10.510.10">
    <property type="entry name" value="Transferase(Phosphotransferase) domain 1"/>
    <property type="match status" value="1"/>
</dbReference>
<organism evidence="4 5">
    <name type="scientific">Sporosarcina globispora</name>
    <name type="common">Bacillus globisporus</name>
    <dbReference type="NCBI Taxonomy" id="1459"/>
    <lineage>
        <taxon>Bacteria</taxon>
        <taxon>Bacillati</taxon>
        <taxon>Bacillota</taxon>
        <taxon>Bacilli</taxon>
        <taxon>Bacillales</taxon>
        <taxon>Caryophanaceae</taxon>
        <taxon>Sporosarcina</taxon>
    </lineage>
</organism>
<dbReference type="InterPro" id="IPR018778">
    <property type="entry name" value="T7SS_EssB"/>
</dbReference>
<dbReference type="NCBIfam" id="TIGR03926">
    <property type="entry name" value="T7_EssB"/>
    <property type="match status" value="1"/>
</dbReference>
<dbReference type="STRING" id="1459.AF332_01500"/>
<feature type="compositionally biased region" description="Basic and acidic residues" evidence="2">
    <location>
        <begin position="381"/>
        <end position="395"/>
    </location>
</feature>
<comment type="similarity">
    <text evidence="1">Belongs to the EssB family.</text>
</comment>
<protein>
    <submittedName>
        <fullName evidence="4">Membrane protein</fullName>
    </submittedName>
</protein>
<keyword evidence="5" id="KW-1185">Reference proteome</keyword>
<dbReference type="Pfam" id="PF10140">
    <property type="entry name" value="YukC"/>
    <property type="match status" value="1"/>
</dbReference>
<feature type="region of interest" description="Disordered" evidence="2">
    <location>
        <begin position="378"/>
        <end position="447"/>
    </location>
</feature>
<evidence type="ECO:0000256" key="2">
    <source>
        <dbReference type="SAM" id="MobiDB-lite"/>
    </source>
</evidence>
<dbReference type="InterPro" id="IPR042565">
    <property type="entry name" value="T7SS_EssB_C"/>
</dbReference>
<keyword evidence="3" id="KW-0812">Transmembrane</keyword>
<dbReference type="EMBL" id="LGUF01000007">
    <property type="protein sequence ID" value="KON85648.1"/>
    <property type="molecule type" value="Genomic_DNA"/>
</dbReference>
<name>A0A0M0G7B0_SPOGL</name>
<accession>A0A0M0G7B0</accession>
<reference evidence="5" key="1">
    <citation type="submission" date="2015-07" db="EMBL/GenBank/DDBJ databases">
        <title>Fjat-10036 dsm4.</title>
        <authorList>
            <person name="Liu B."/>
            <person name="Wang J."/>
            <person name="Zhu Y."/>
            <person name="Liu G."/>
            <person name="Chen Q."/>
            <person name="Chen Z."/>
            <person name="Lan J."/>
            <person name="Che J."/>
            <person name="Ge C."/>
            <person name="Shi H."/>
            <person name="Pan Z."/>
            <person name="Liu X."/>
        </authorList>
    </citation>
    <scope>NUCLEOTIDE SEQUENCE [LARGE SCALE GENOMIC DNA]</scope>
    <source>
        <strain evidence="5">DSM 4</strain>
    </source>
</reference>
<evidence type="ECO:0000256" key="1">
    <source>
        <dbReference type="ARBA" id="ARBA00010163"/>
    </source>
</evidence>
<keyword evidence="3" id="KW-0472">Membrane</keyword>
<keyword evidence="3" id="KW-1133">Transmembrane helix</keyword>
<evidence type="ECO:0000313" key="4">
    <source>
        <dbReference type="EMBL" id="KON85648.1"/>
    </source>
</evidence>